<accession>A0A9P8ICF5</accession>
<dbReference type="Proteomes" id="UP000698800">
    <property type="component" value="Unassembled WGS sequence"/>
</dbReference>
<dbReference type="AlphaFoldDB" id="A0A9P8ICF5"/>
<sequence>MGGSFASGKEEALYLGGFSSGGTSSQTTDVGYVPLPGLITVDFADKKFRNISAAGYSTYSTSAWGGMHYIPMLGPNGVYIMIGGDTPPPWSYTYGDSKRKMDNITVYEPVTRQWFHQTTIGDEIPTPREHFCIVGMGEKASGSFEIFIYAGYDGIGRPPSPKYDELWVLTLPAFHYQKADYTSTHGRHGHTCSVIGSRYIFTYGGGEMLKNNFWGEVGRPDPVFNRGIGIFDMSKMTWVEEFDPDAAPYVRPNSFNDWYAAK</sequence>
<reference evidence="1" key="1">
    <citation type="submission" date="2021-03" db="EMBL/GenBank/DDBJ databases">
        <title>Comparative genomics and phylogenomic investigation of the class Geoglossomycetes provide insights into ecological specialization and systematics.</title>
        <authorList>
            <person name="Melie T."/>
            <person name="Pirro S."/>
            <person name="Miller A.N."/>
            <person name="Quandt A."/>
        </authorList>
    </citation>
    <scope>NUCLEOTIDE SEQUENCE</scope>
    <source>
        <strain evidence="1">GBOQ0MN5Z8</strain>
    </source>
</reference>
<dbReference type="InterPro" id="IPR015915">
    <property type="entry name" value="Kelch-typ_b-propeller"/>
</dbReference>
<organism evidence="1 2">
    <name type="scientific">Glutinoglossum americanum</name>
    <dbReference type="NCBI Taxonomy" id="1670608"/>
    <lineage>
        <taxon>Eukaryota</taxon>
        <taxon>Fungi</taxon>
        <taxon>Dikarya</taxon>
        <taxon>Ascomycota</taxon>
        <taxon>Pezizomycotina</taxon>
        <taxon>Geoglossomycetes</taxon>
        <taxon>Geoglossales</taxon>
        <taxon>Geoglossaceae</taxon>
        <taxon>Glutinoglossum</taxon>
    </lineage>
</organism>
<dbReference type="EMBL" id="JAGHQL010000028">
    <property type="protein sequence ID" value="KAH0543684.1"/>
    <property type="molecule type" value="Genomic_DNA"/>
</dbReference>
<dbReference type="InterPro" id="IPR011043">
    <property type="entry name" value="Gal_Oxase/kelch_b-propeller"/>
</dbReference>
<evidence type="ECO:0000313" key="2">
    <source>
        <dbReference type="Proteomes" id="UP000698800"/>
    </source>
</evidence>
<gene>
    <name evidence="1" type="ORF">FGG08_001999</name>
</gene>
<comment type="caution">
    <text evidence="1">The sequence shown here is derived from an EMBL/GenBank/DDBJ whole genome shotgun (WGS) entry which is preliminary data.</text>
</comment>
<evidence type="ECO:0000313" key="1">
    <source>
        <dbReference type="EMBL" id="KAH0543684.1"/>
    </source>
</evidence>
<dbReference type="SUPFAM" id="SSF50965">
    <property type="entry name" value="Galactose oxidase, central domain"/>
    <property type="match status" value="1"/>
</dbReference>
<dbReference type="Gene3D" id="2.120.10.80">
    <property type="entry name" value="Kelch-type beta propeller"/>
    <property type="match status" value="1"/>
</dbReference>
<protein>
    <submittedName>
        <fullName evidence="1">Uncharacterized protein</fullName>
    </submittedName>
</protein>
<name>A0A9P8ICF5_9PEZI</name>
<keyword evidence="2" id="KW-1185">Reference proteome</keyword>
<dbReference type="OrthoDB" id="10251809at2759"/>
<proteinExistence type="predicted"/>